<dbReference type="InterPro" id="IPR006350">
    <property type="entry name" value="Intron_endoG1"/>
</dbReference>
<sequence length="220" mass="24973">MKHIVYKITNNLNSKIYIGVHSTEDVNDSYMGSGVNIKKSIAKHGVENFSKDILFIFDSYDEMLAKEAELVDEEFVLRTDTYNAALGGLGAPWKMEHRKDAEELRKKISENTSLGMTIEVKKRLAKSKFGSKHSKKTRDLISKRISEAYRGSRMDRTGSKISAEHKAAISKALKGRENKVSIVIKGIQFEYYSKAAEYFNVTGATIRNWIKDGKEDCYKN</sequence>
<name>A0A5P8PKB9_9CAUD</name>
<evidence type="ECO:0000313" key="4">
    <source>
        <dbReference type="EMBL" id="QFR57177.1"/>
    </source>
</evidence>
<accession>A0A5P8PKB9</accession>
<dbReference type="GO" id="GO:0004519">
    <property type="term" value="F:endonuclease activity"/>
    <property type="evidence" value="ECO:0007669"/>
    <property type="project" value="UniProtKB-KW"/>
</dbReference>
<evidence type="ECO:0000256" key="2">
    <source>
        <dbReference type="ARBA" id="ARBA00022842"/>
    </source>
</evidence>
<keyword evidence="4" id="KW-0540">Nuclease</keyword>
<protein>
    <submittedName>
        <fullName evidence="4">Homing endonuclease</fullName>
    </submittedName>
</protein>
<dbReference type="InterPro" id="IPR000305">
    <property type="entry name" value="GIY-YIG_endonuc"/>
</dbReference>
<evidence type="ECO:0000256" key="1">
    <source>
        <dbReference type="ARBA" id="ARBA00001946"/>
    </source>
</evidence>
<dbReference type="SUPFAM" id="SSF82771">
    <property type="entry name" value="GIY-YIG endonuclease"/>
    <property type="match status" value="1"/>
</dbReference>
<proteinExistence type="predicted"/>
<dbReference type="CDD" id="cd10444">
    <property type="entry name" value="GIY-YIG_SegABCDEFG"/>
    <property type="match status" value="1"/>
</dbReference>
<comment type="cofactor">
    <cofactor evidence="1">
        <name>Mg(2+)</name>
        <dbReference type="ChEBI" id="CHEBI:18420"/>
    </cofactor>
</comment>
<dbReference type="InterPro" id="IPR035901">
    <property type="entry name" value="GIY-YIG_endonuc_sf"/>
</dbReference>
<keyword evidence="2" id="KW-0460">Magnesium</keyword>
<dbReference type="NCBIfam" id="TIGR01453">
    <property type="entry name" value="grpIintron_endo"/>
    <property type="match status" value="1"/>
</dbReference>
<dbReference type="SUPFAM" id="SSF64496">
    <property type="entry name" value="DNA-binding domain of intron-encoded endonucleases"/>
    <property type="match status" value="1"/>
</dbReference>
<reference evidence="4 5" key="1">
    <citation type="submission" date="2019-09" db="EMBL/GenBank/DDBJ databases">
        <title>Klebsiella pneumoniae ST258 genomic variability and bacteriophage susceptibility.</title>
        <authorList>
            <person name="Venturini C."/>
            <person name="Ben Zakour N."/>
            <person name="Bowring B."/>
            <person name="Morales S."/>
            <person name="Cole R."/>
            <person name="Kovach Z."/>
            <person name="Branston S."/>
            <person name="Kettle E."/>
            <person name="Thomson N."/>
            <person name="Iredell J."/>
        </authorList>
    </citation>
    <scope>NUCLEOTIDE SEQUENCE [LARGE SCALE GENOMIC DNA]</scope>
</reference>
<keyword evidence="4" id="KW-0255">Endonuclease</keyword>
<keyword evidence="4" id="KW-0378">Hydrolase</keyword>
<dbReference type="Proteomes" id="UP000327306">
    <property type="component" value="Segment"/>
</dbReference>
<evidence type="ECO:0000313" key="5">
    <source>
        <dbReference type="Proteomes" id="UP000327306"/>
    </source>
</evidence>
<organism evidence="4 5">
    <name type="scientific">Klebsiella phage AmPh_EK29</name>
    <dbReference type="NCBI Taxonomy" id="2653641"/>
    <lineage>
        <taxon>Viruses</taxon>
        <taxon>Duplodnaviria</taxon>
        <taxon>Heunggongvirae</taxon>
        <taxon>Uroviricota</taxon>
        <taxon>Caudoviricetes</taxon>
        <taxon>Marfavirus</taxon>
        <taxon>Marfavirus F48</taxon>
    </lineage>
</organism>
<gene>
    <name evidence="4" type="ORF">AmPhEK29_0240</name>
</gene>
<dbReference type="EMBL" id="MN434092">
    <property type="protein sequence ID" value="QFR57177.1"/>
    <property type="molecule type" value="Genomic_DNA"/>
</dbReference>
<evidence type="ECO:0000259" key="3">
    <source>
        <dbReference type="PROSITE" id="PS50164"/>
    </source>
</evidence>
<feature type="domain" description="GIY-YIG" evidence="3">
    <location>
        <begin position="1"/>
        <end position="84"/>
    </location>
</feature>
<dbReference type="PROSITE" id="PS50164">
    <property type="entry name" value="GIY_YIG"/>
    <property type="match status" value="1"/>
</dbReference>
<dbReference type="SMART" id="SM00465">
    <property type="entry name" value="GIYc"/>
    <property type="match status" value="1"/>
</dbReference>